<accession>V5WL42</accession>
<gene>
    <name evidence="6" type="ORF">L21SP2_3182</name>
</gene>
<dbReference type="KEGG" id="slr:L21SP2_3182"/>
<evidence type="ECO:0000259" key="5">
    <source>
        <dbReference type="PROSITE" id="PS50931"/>
    </source>
</evidence>
<sequence>MNIIERQHLEILESLSREGTLSRAAEALALSQPALTHSIRRLENQLGLQIWEKQGRRIVLTGAGQAILRSAGQILPRFAKLEEELANRRSGVASTLIIGVECHPCYQWLLQSLKRFLAKYPGTDTRIDREFQFAAMDALLNHKIDLLITPDPYVLKSLRFHPLKSYELRLVLSAAHPLAEKAELLPEDLSGELLLTYPVEITRLDIYTRFLIPGGNMLPQRRELDSHEMMLLLVEAGRGITVMPDWLIPDTDGIVSRRIGEEGLHKVLSAGVRKEDETREDIAGFLQAAAENASGDE</sequence>
<keyword evidence="3" id="KW-0238">DNA-binding</keyword>
<reference evidence="6 7" key="1">
    <citation type="journal article" date="2015" name="Stand. Genomic Sci.">
        <title>Complete genome sequence and description of Salinispira pacifica gen. nov., sp. nov., a novel spirochaete isolated form a hypersaline microbial mat.</title>
        <authorList>
            <person name="Ben Hania W."/>
            <person name="Joseph M."/>
            <person name="Schumann P."/>
            <person name="Bunk B."/>
            <person name="Fiebig A."/>
            <person name="Sproer C."/>
            <person name="Klenk H.P."/>
            <person name="Fardeau M.L."/>
            <person name="Spring S."/>
        </authorList>
    </citation>
    <scope>NUCLEOTIDE SEQUENCE [LARGE SCALE GENOMIC DNA]</scope>
    <source>
        <strain evidence="6 7">L21-RPul-D2</strain>
    </source>
</reference>
<dbReference type="SUPFAM" id="SSF53850">
    <property type="entry name" value="Periplasmic binding protein-like II"/>
    <property type="match status" value="1"/>
</dbReference>
<dbReference type="eggNOG" id="COG0583">
    <property type="taxonomic scope" value="Bacteria"/>
</dbReference>
<evidence type="ECO:0000256" key="2">
    <source>
        <dbReference type="ARBA" id="ARBA00023015"/>
    </source>
</evidence>
<feature type="domain" description="HTH lysR-type" evidence="5">
    <location>
        <begin position="1"/>
        <end position="61"/>
    </location>
</feature>
<dbReference type="PRINTS" id="PR00039">
    <property type="entry name" value="HTHLYSR"/>
</dbReference>
<dbReference type="RefSeq" id="WP_024269418.1">
    <property type="nucleotide sequence ID" value="NC_023035.1"/>
</dbReference>
<dbReference type="Pfam" id="PF03466">
    <property type="entry name" value="LysR_substrate"/>
    <property type="match status" value="1"/>
</dbReference>
<comment type="similarity">
    <text evidence="1">Belongs to the LysR transcriptional regulatory family.</text>
</comment>
<name>V5WL42_9SPIO</name>
<dbReference type="Pfam" id="PF00126">
    <property type="entry name" value="HTH_1"/>
    <property type="match status" value="1"/>
</dbReference>
<dbReference type="PANTHER" id="PTHR30346">
    <property type="entry name" value="TRANSCRIPTIONAL DUAL REGULATOR HCAR-RELATED"/>
    <property type="match status" value="1"/>
</dbReference>
<dbReference type="InterPro" id="IPR036390">
    <property type="entry name" value="WH_DNA-bd_sf"/>
</dbReference>
<keyword evidence="7" id="KW-1185">Reference proteome</keyword>
<dbReference type="GO" id="GO:0032993">
    <property type="term" value="C:protein-DNA complex"/>
    <property type="evidence" value="ECO:0007669"/>
    <property type="project" value="TreeGrafter"/>
</dbReference>
<organism evidence="6 7">
    <name type="scientific">Salinispira pacifica</name>
    <dbReference type="NCBI Taxonomy" id="1307761"/>
    <lineage>
        <taxon>Bacteria</taxon>
        <taxon>Pseudomonadati</taxon>
        <taxon>Spirochaetota</taxon>
        <taxon>Spirochaetia</taxon>
        <taxon>Spirochaetales</taxon>
        <taxon>Spirochaetaceae</taxon>
        <taxon>Salinispira</taxon>
    </lineage>
</organism>
<dbReference type="PANTHER" id="PTHR30346:SF0">
    <property type="entry name" value="HCA OPERON TRANSCRIPTIONAL ACTIVATOR HCAR"/>
    <property type="match status" value="1"/>
</dbReference>
<dbReference type="InterPro" id="IPR000847">
    <property type="entry name" value="LysR_HTH_N"/>
</dbReference>
<dbReference type="GO" id="GO:0003700">
    <property type="term" value="F:DNA-binding transcription factor activity"/>
    <property type="evidence" value="ECO:0007669"/>
    <property type="project" value="InterPro"/>
</dbReference>
<keyword evidence="2" id="KW-0805">Transcription regulation</keyword>
<dbReference type="Gene3D" id="3.40.190.10">
    <property type="entry name" value="Periplasmic binding protein-like II"/>
    <property type="match status" value="2"/>
</dbReference>
<evidence type="ECO:0000256" key="1">
    <source>
        <dbReference type="ARBA" id="ARBA00009437"/>
    </source>
</evidence>
<evidence type="ECO:0000313" key="7">
    <source>
        <dbReference type="Proteomes" id="UP000018680"/>
    </source>
</evidence>
<dbReference type="PROSITE" id="PS50931">
    <property type="entry name" value="HTH_LYSR"/>
    <property type="match status" value="1"/>
</dbReference>
<dbReference type="SUPFAM" id="SSF46785">
    <property type="entry name" value="Winged helix' DNA-binding domain"/>
    <property type="match status" value="1"/>
</dbReference>
<dbReference type="PATRIC" id="fig|1307761.3.peg.3170"/>
<keyword evidence="4" id="KW-0804">Transcription</keyword>
<dbReference type="HOGENOM" id="CLU_039613_6_0_12"/>
<dbReference type="OrthoDB" id="9803735at2"/>
<evidence type="ECO:0000256" key="3">
    <source>
        <dbReference type="ARBA" id="ARBA00023125"/>
    </source>
</evidence>
<dbReference type="Proteomes" id="UP000018680">
    <property type="component" value="Chromosome"/>
</dbReference>
<dbReference type="EMBL" id="CP006939">
    <property type="protein sequence ID" value="AHC16522.1"/>
    <property type="molecule type" value="Genomic_DNA"/>
</dbReference>
<dbReference type="InterPro" id="IPR005119">
    <property type="entry name" value="LysR_subst-bd"/>
</dbReference>
<dbReference type="InterPro" id="IPR036388">
    <property type="entry name" value="WH-like_DNA-bd_sf"/>
</dbReference>
<dbReference type="GO" id="GO:0003677">
    <property type="term" value="F:DNA binding"/>
    <property type="evidence" value="ECO:0007669"/>
    <property type="project" value="UniProtKB-KW"/>
</dbReference>
<dbReference type="STRING" id="1307761.L21SP2_3182"/>
<proteinExistence type="inferred from homology"/>
<protein>
    <submittedName>
        <fullName evidence="6">Transcriptional activator MetR</fullName>
    </submittedName>
</protein>
<evidence type="ECO:0000256" key="4">
    <source>
        <dbReference type="ARBA" id="ARBA00023163"/>
    </source>
</evidence>
<evidence type="ECO:0000313" key="6">
    <source>
        <dbReference type="EMBL" id="AHC16522.1"/>
    </source>
</evidence>
<dbReference type="Gene3D" id="1.10.10.10">
    <property type="entry name" value="Winged helix-like DNA-binding domain superfamily/Winged helix DNA-binding domain"/>
    <property type="match status" value="1"/>
</dbReference>
<dbReference type="AlphaFoldDB" id="V5WL42"/>